<feature type="compositionally biased region" description="Basic residues" evidence="1">
    <location>
        <begin position="1266"/>
        <end position="1277"/>
    </location>
</feature>
<feature type="compositionally biased region" description="Acidic residues" evidence="1">
    <location>
        <begin position="990"/>
        <end position="1000"/>
    </location>
</feature>
<feature type="compositionally biased region" description="Basic and acidic residues" evidence="1">
    <location>
        <begin position="1278"/>
        <end position="1293"/>
    </location>
</feature>
<reference evidence="2" key="2">
    <citation type="journal article" date="2007" name="Science">
        <title>Draft genome sequence of the sexually transmitted pathogen Trichomonas vaginalis.</title>
        <authorList>
            <person name="Carlton J.M."/>
            <person name="Hirt R.P."/>
            <person name="Silva J.C."/>
            <person name="Delcher A.L."/>
            <person name="Schatz M."/>
            <person name="Zhao Q."/>
            <person name="Wortman J.R."/>
            <person name="Bidwell S.L."/>
            <person name="Alsmark U.C.M."/>
            <person name="Besteiro S."/>
            <person name="Sicheritz-Ponten T."/>
            <person name="Noel C.J."/>
            <person name="Dacks J.B."/>
            <person name="Foster P.G."/>
            <person name="Simillion C."/>
            <person name="Van de Peer Y."/>
            <person name="Miranda-Saavedra D."/>
            <person name="Barton G.J."/>
            <person name="Westrop G.D."/>
            <person name="Mueller S."/>
            <person name="Dessi D."/>
            <person name="Fiori P.L."/>
            <person name="Ren Q."/>
            <person name="Paulsen I."/>
            <person name="Zhang H."/>
            <person name="Bastida-Corcuera F.D."/>
            <person name="Simoes-Barbosa A."/>
            <person name="Brown M.T."/>
            <person name="Hayes R.D."/>
            <person name="Mukherjee M."/>
            <person name="Okumura C.Y."/>
            <person name="Schneider R."/>
            <person name="Smith A.J."/>
            <person name="Vanacova S."/>
            <person name="Villalvazo M."/>
            <person name="Haas B.J."/>
            <person name="Pertea M."/>
            <person name="Feldblyum T.V."/>
            <person name="Utterback T.R."/>
            <person name="Shu C.L."/>
            <person name="Osoegawa K."/>
            <person name="de Jong P.J."/>
            <person name="Hrdy I."/>
            <person name="Horvathova L."/>
            <person name="Zubacova Z."/>
            <person name="Dolezal P."/>
            <person name="Malik S.B."/>
            <person name="Logsdon J.M. Jr."/>
            <person name="Henze K."/>
            <person name="Gupta A."/>
            <person name="Wang C.C."/>
            <person name="Dunne R.L."/>
            <person name="Upcroft J.A."/>
            <person name="Upcroft P."/>
            <person name="White O."/>
            <person name="Salzberg S.L."/>
            <person name="Tang P."/>
            <person name="Chiu C.-H."/>
            <person name="Lee Y.-S."/>
            <person name="Embley T.M."/>
            <person name="Coombs G.H."/>
            <person name="Mottram J.C."/>
            <person name="Tachezy J."/>
            <person name="Fraser-Liggett C.M."/>
            <person name="Johnson P.J."/>
        </authorList>
    </citation>
    <scope>NUCLEOTIDE SEQUENCE [LARGE SCALE GENOMIC DNA]</scope>
    <source>
        <strain evidence="2">G3</strain>
    </source>
</reference>
<dbReference type="OrthoDB" id="10670004at2759"/>
<proteinExistence type="predicted"/>
<dbReference type="InterPro" id="IPR000048">
    <property type="entry name" value="IQ_motif_EF-hand-BS"/>
</dbReference>
<dbReference type="VEuPathDB" id="TrichDB:TVAGG3_0929210"/>
<feature type="compositionally biased region" description="Basic and acidic residues" evidence="1">
    <location>
        <begin position="1472"/>
        <end position="1481"/>
    </location>
</feature>
<feature type="region of interest" description="Disordered" evidence="1">
    <location>
        <begin position="988"/>
        <end position="1009"/>
    </location>
</feature>
<organism evidence="2 3">
    <name type="scientific">Trichomonas vaginalis (strain ATCC PRA-98 / G3)</name>
    <dbReference type="NCBI Taxonomy" id="412133"/>
    <lineage>
        <taxon>Eukaryota</taxon>
        <taxon>Metamonada</taxon>
        <taxon>Parabasalia</taxon>
        <taxon>Trichomonadida</taxon>
        <taxon>Trichomonadidae</taxon>
        <taxon>Trichomonas</taxon>
    </lineage>
</organism>
<feature type="region of interest" description="Disordered" evidence="1">
    <location>
        <begin position="1471"/>
        <end position="1501"/>
    </location>
</feature>
<evidence type="ECO:0000313" key="3">
    <source>
        <dbReference type="Proteomes" id="UP000001542"/>
    </source>
</evidence>
<feature type="compositionally biased region" description="Polar residues" evidence="1">
    <location>
        <begin position="1050"/>
        <end position="1064"/>
    </location>
</feature>
<dbReference type="SMART" id="SM00015">
    <property type="entry name" value="IQ"/>
    <property type="match status" value="1"/>
</dbReference>
<evidence type="ECO:0000256" key="1">
    <source>
        <dbReference type="SAM" id="MobiDB-lite"/>
    </source>
</evidence>
<reference evidence="2" key="1">
    <citation type="submission" date="2006-10" db="EMBL/GenBank/DDBJ databases">
        <authorList>
            <person name="Amadeo P."/>
            <person name="Zhao Q."/>
            <person name="Wortman J."/>
            <person name="Fraser-Liggett C."/>
            <person name="Carlton J."/>
        </authorList>
    </citation>
    <scope>NUCLEOTIDE SEQUENCE</scope>
    <source>
        <strain evidence="2">G3</strain>
    </source>
</reference>
<dbReference type="EMBL" id="DS113834">
    <property type="protein sequence ID" value="EAX94851.1"/>
    <property type="molecule type" value="Genomic_DNA"/>
</dbReference>
<dbReference type="InParanoid" id="A2FJR9"/>
<dbReference type="KEGG" id="tva:4752592"/>
<sequence>MNNSGDNAQNRSELDQYLDEAEDVHGGTSLMVQSLLDENASSDKYSRLQYQLANKGVEALQNAAATKIQKTFRMYVIHKKYRNIYESLIKAKRNLTRAYFNVLYLNTNMGSQQRRSGAYKQLVQEFNSRNSFPRNYKSVSELTFRITGQTYIPREINEQNLVSFVKFFYAKLMRDVLMEWRIALSKEKSRKELLNPFDFQRYRRFHSNVQFIAFGLWRGWAQNRAHGKIKVKYVFPEWNNYMKHREAKFGKIQKADQKRKDFIGRNALQALSTHMREKHQLQQDLIASDNFRLKQIMRLTYQAWARTILQHTQRLILEHNIIQRWRTLAATNSNLRKLLKIMQARHELYLKRRTIAMFLANIRACGITRAYIYCKLQAKPSLGLSFVFNLMKNDYEAALSSAFAGWSAYVRRRRNWHRFLFQNIKTTEYDVTKKKALAAFRKKGPPYLTPQNFTADVFKQESLLLYERVMKSNGTERNIFLLLNDKKANAAQRNISTAKNRVDSREFFFKAWLQTKYNPSLFIRVAIINHMKRKSEFCPQTEAERFKNSFHRAFYFLQQCNFASAAGMVALKKAIQENSKNAFNNRRCVLARDNLIIKAHAAHESAELYSKENPNFKASSNLCQFDQIKKLTNDLTANMKPLIQLTAISQREGLANDPNFSLIKGCHSRIQSLKPTIVNSRTEYHQKLKRLEFQPIIPQFNNFKGKTNTDNVGIGAKTQVTVDSFTANKVENVSMKTYNKKLFSAVPRVGRRARVINHAIKNKFNVNMNYEEDEEEDLLPMINVQSVVGLKENLGVSNLDFTRQLLVFSSRLSLSSSSFNSQLSVTSGETDIIEENDEEGETNPFKKKHILNLDGFGEIVEENETEEEDYYEEESKVDAIEKLNLDDEEKKTVHQSLDHIFSSSITRNQSFEELNIDPDMSTKYKQFVDILFSDPIALQDANLDNVRRILIEKAEYNAPIMKAAVDTNKYKMPISNLTNAYRKEHFLSGSDDEKEEEEEVNDKKSVASKKGLIARQQSKFKSTDSIDAGQTSISYTSKKYKSPPPKKSVTRMTIGSRGSMTKSVKSAEPDSSDDDDERLFREHQHVIQLESDNKTAKVEEEEDQKESDSESQKEEEKAKEEEEKKEEEKKEESEYSYSYYEEESNVEEEELESDYSYEYYYEDETESVNKSEVLSTIESSHTGESEPINEPKPEQQEAPASTDNETKSTVSTATTPSHHIKKKRRKEKSVKDDRSSTHSRVSTHHSRASSSKLSTKSSEKDTPATHRSRRSRRRHKRKEETPPEPKKSMDFDKLNKVVFQFVEKSVKHIDLENLVEIDPDATDEDMKPTKMTISKPKQEKQRKKLYEPPEAPAGYQPKVFAKRMPKPKKEKKIIVDQKQDNMTNSMEKIIHEGNMLNKVIYNQGQTQIVPKIATKKPLPPFPPEKNNVEYINNVEKPVQPEKTEPRKRKPMIQNNNQKEPIEEFPDFSGFVRIDDPNESKPKKQGPKIQHGLGYKSYPKKPPLEHSDLMSSIEQKSIAPQQKVTQKLLTTVPIKKPIVIKSDALSLHSYSKSSATGSSITTSSLLSKSSSLKSDFNSKALRRIVRQIVDVIATSPEGTTELKRLYRRSAMMRRKPAFVGLKAPEYSVNNQFYDKTQSVLIRYTTSQNVHNAAEEVFEIFSENTENAHILIEEVERALADIKESEKSVLSHQPTEKIDPSTLPPSIAVQLVDLDWMGTLGLSSTGVEIMYKDNGRGQWSAVLAPNKKNNERNERRGKGRRRKKEFFLQGRREPNELPLDELMLVSQYVPQEMVNQVLSKYGNFHDNE</sequence>
<feature type="compositionally biased region" description="Basic residues" evidence="1">
    <location>
        <begin position="1360"/>
        <end position="1371"/>
    </location>
</feature>
<gene>
    <name evidence="2" type="ORF">TVAG_049200</name>
</gene>
<feature type="region of interest" description="Disordered" evidence="1">
    <location>
        <begin position="1435"/>
        <end position="1456"/>
    </location>
</feature>
<dbReference type="RefSeq" id="XP_001307781.1">
    <property type="nucleotide sequence ID" value="XM_001307780.1"/>
</dbReference>
<feature type="region of interest" description="Disordered" evidence="1">
    <location>
        <begin position="1321"/>
        <end position="1380"/>
    </location>
</feature>
<keyword evidence="3" id="KW-1185">Reference proteome</keyword>
<protein>
    <submittedName>
        <fullName evidence="2">IQ calmodulin-binding motif family protein</fullName>
    </submittedName>
</protein>
<feature type="compositionally biased region" description="Acidic residues" evidence="1">
    <location>
        <begin position="1140"/>
        <end position="1166"/>
    </location>
</feature>
<name>A2FJR9_TRIV3</name>
<accession>A2FJR9</accession>
<evidence type="ECO:0000313" key="2">
    <source>
        <dbReference type="EMBL" id="EAX94851.1"/>
    </source>
</evidence>
<feature type="region of interest" description="Disordered" evidence="1">
    <location>
        <begin position="1035"/>
        <end position="1293"/>
    </location>
</feature>
<feature type="compositionally biased region" description="Polar residues" evidence="1">
    <location>
        <begin position="1198"/>
        <end position="1217"/>
    </location>
</feature>
<feature type="compositionally biased region" description="Polar residues" evidence="1">
    <location>
        <begin position="1168"/>
        <end position="1180"/>
    </location>
</feature>
<feature type="compositionally biased region" description="Basic and acidic residues" evidence="1">
    <location>
        <begin position="1106"/>
        <end position="1133"/>
    </location>
</feature>
<dbReference type="VEuPathDB" id="TrichDB:TVAG_049200"/>
<feature type="compositionally biased region" description="Basic and acidic residues" evidence="1">
    <location>
        <begin position="1181"/>
        <end position="1195"/>
    </location>
</feature>
<dbReference type="PROSITE" id="PS50096">
    <property type="entry name" value="IQ"/>
    <property type="match status" value="1"/>
</dbReference>
<feature type="compositionally biased region" description="Basic and acidic residues" evidence="1">
    <location>
        <begin position="1336"/>
        <end position="1347"/>
    </location>
</feature>
<feature type="compositionally biased region" description="Basic residues" evidence="1">
    <location>
        <begin position="1218"/>
        <end position="1228"/>
    </location>
</feature>
<feature type="compositionally biased region" description="Basic and acidic residues" evidence="1">
    <location>
        <begin position="1078"/>
        <end position="1098"/>
    </location>
</feature>
<dbReference type="Proteomes" id="UP000001542">
    <property type="component" value="Unassembled WGS sequence"/>
</dbReference>